<dbReference type="Pfam" id="PF20700">
    <property type="entry name" value="Mutator"/>
    <property type="match status" value="1"/>
</dbReference>
<proteinExistence type="predicted"/>
<keyword evidence="1" id="KW-0175">Coiled coil</keyword>
<feature type="coiled-coil region" evidence="1">
    <location>
        <begin position="356"/>
        <end position="394"/>
    </location>
</feature>
<evidence type="ECO:0000259" key="3">
    <source>
        <dbReference type="Pfam" id="PF20700"/>
    </source>
</evidence>
<dbReference type="AlphaFoldDB" id="A0A151J0W3"/>
<accession>A0A151J0W3</accession>
<organism evidence="4 5">
    <name type="scientific">Trachymyrmex cornetzi</name>
    <dbReference type="NCBI Taxonomy" id="471704"/>
    <lineage>
        <taxon>Eukaryota</taxon>
        <taxon>Metazoa</taxon>
        <taxon>Ecdysozoa</taxon>
        <taxon>Arthropoda</taxon>
        <taxon>Hexapoda</taxon>
        <taxon>Insecta</taxon>
        <taxon>Pterygota</taxon>
        <taxon>Neoptera</taxon>
        <taxon>Endopterygota</taxon>
        <taxon>Hymenoptera</taxon>
        <taxon>Apocrita</taxon>
        <taxon>Aculeata</taxon>
        <taxon>Formicoidea</taxon>
        <taxon>Formicidae</taxon>
        <taxon>Myrmicinae</taxon>
        <taxon>Trachymyrmex</taxon>
    </lineage>
</organism>
<dbReference type="InterPro" id="IPR049012">
    <property type="entry name" value="Mutator_transp_dom"/>
</dbReference>
<evidence type="ECO:0000313" key="5">
    <source>
        <dbReference type="Proteomes" id="UP000078492"/>
    </source>
</evidence>
<sequence>MSDKLYAGRKGNKNRSTAHRRSKIGSRRPPNRHSFECDSEFVSASSKKLKLDDDKCDRDVDDSFGYRFVNFVTVFTALSQVVVCKECKCEVSFSEGSRRGLDSKIIVACKNCGDNPINSCPLINDRAYEIHTRIVYAMRLLDIGINGIKKFCAFMDLPKPIFQVTYDKIVSNIAIATARVRTLCMKKAAEEEKLMSIKHDNNDGLLSTFTISGDGSWRKRAFSSLFGIITLIGWHTGKVDSWCSWQRDKTSGLPSSFTHKPPMHEDVFKAIKPIYEELSSDDLLSRCLGGYTQNTNESFNSVVWSIAPKAVLSGKTVLDIATDIAIITFNDGLSSLFPIYNALGLTVGRNLYDFCLESDENRIKAAEHSLSDIAKEARRSITSTRKELEKQNTAVEG</sequence>
<evidence type="ECO:0000256" key="2">
    <source>
        <dbReference type="SAM" id="MobiDB-lite"/>
    </source>
</evidence>
<protein>
    <recommendedName>
        <fullName evidence="3">Mutator-like transposase domain-containing protein</fullName>
    </recommendedName>
</protein>
<dbReference type="EMBL" id="KQ980619">
    <property type="protein sequence ID" value="KYN15053.1"/>
    <property type="molecule type" value="Genomic_DNA"/>
</dbReference>
<evidence type="ECO:0000313" key="4">
    <source>
        <dbReference type="EMBL" id="KYN15053.1"/>
    </source>
</evidence>
<evidence type="ECO:0000256" key="1">
    <source>
        <dbReference type="SAM" id="Coils"/>
    </source>
</evidence>
<feature type="region of interest" description="Disordered" evidence="2">
    <location>
        <begin position="1"/>
        <end position="35"/>
    </location>
</feature>
<feature type="compositionally biased region" description="Basic residues" evidence="2">
    <location>
        <begin position="10"/>
        <end position="31"/>
    </location>
</feature>
<name>A0A151J0W3_9HYME</name>
<keyword evidence="5" id="KW-1185">Reference proteome</keyword>
<gene>
    <name evidence="4" type="ORF">ALC57_12742</name>
</gene>
<feature type="domain" description="Mutator-like transposase" evidence="3">
    <location>
        <begin position="65"/>
        <end position="239"/>
    </location>
</feature>
<dbReference type="Proteomes" id="UP000078492">
    <property type="component" value="Unassembled WGS sequence"/>
</dbReference>
<reference evidence="4 5" key="1">
    <citation type="submission" date="2015-09" db="EMBL/GenBank/DDBJ databases">
        <title>Trachymyrmex cornetzi WGS genome.</title>
        <authorList>
            <person name="Nygaard S."/>
            <person name="Hu H."/>
            <person name="Boomsma J."/>
            <person name="Zhang G."/>
        </authorList>
    </citation>
    <scope>NUCLEOTIDE SEQUENCE [LARGE SCALE GENOMIC DNA]</scope>
    <source>
        <strain evidence="4">Tcor2-1</strain>
        <tissue evidence="4">Whole body</tissue>
    </source>
</reference>